<dbReference type="EMBL" id="BARW01016038">
    <property type="protein sequence ID" value="GAJ01356.1"/>
    <property type="molecule type" value="Genomic_DNA"/>
</dbReference>
<feature type="non-terminal residue" evidence="1">
    <location>
        <position position="169"/>
    </location>
</feature>
<sequence length="169" mass="18472">MMLIVGTIPDRDFPLIFGQVGREGDYLMADGHRFSRVQGTGAMMSAALATTSYLKLEPPHVLLAGDIGDGKGTRQIYQYLIGRVKELSPSVLALHYCLPIMALVRKLCQAIEECDRRPFMIADAGAMYAAKGAGLAPEFDILTPDPSELAFMADPEATHPAYMAKYLFN</sequence>
<gene>
    <name evidence="1" type="ORF">S12H4_28014</name>
</gene>
<protein>
    <recommendedName>
        <fullName evidence="2">Carbohydrate kinase PfkB domain-containing protein</fullName>
    </recommendedName>
</protein>
<name>X1UN80_9ZZZZ</name>
<proteinExistence type="predicted"/>
<reference evidence="1" key="1">
    <citation type="journal article" date="2014" name="Front. Microbiol.">
        <title>High frequency of phylogenetically diverse reductive dehalogenase-homologous genes in deep subseafloor sedimentary metagenomes.</title>
        <authorList>
            <person name="Kawai M."/>
            <person name="Futagami T."/>
            <person name="Toyoda A."/>
            <person name="Takaki Y."/>
            <person name="Nishi S."/>
            <person name="Hori S."/>
            <person name="Arai W."/>
            <person name="Tsubouchi T."/>
            <person name="Morono Y."/>
            <person name="Uchiyama I."/>
            <person name="Ito T."/>
            <person name="Fujiyama A."/>
            <person name="Inagaki F."/>
            <person name="Takami H."/>
        </authorList>
    </citation>
    <scope>NUCLEOTIDE SEQUENCE</scope>
    <source>
        <strain evidence="1">Expedition CK06-06</strain>
    </source>
</reference>
<evidence type="ECO:0008006" key="2">
    <source>
        <dbReference type="Google" id="ProtNLM"/>
    </source>
</evidence>
<comment type="caution">
    <text evidence="1">The sequence shown here is derived from an EMBL/GenBank/DDBJ whole genome shotgun (WGS) entry which is preliminary data.</text>
</comment>
<organism evidence="1">
    <name type="scientific">marine sediment metagenome</name>
    <dbReference type="NCBI Taxonomy" id="412755"/>
    <lineage>
        <taxon>unclassified sequences</taxon>
        <taxon>metagenomes</taxon>
        <taxon>ecological metagenomes</taxon>
    </lineage>
</organism>
<accession>X1UN80</accession>
<evidence type="ECO:0000313" key="1">
    <source>
        <dbReference type="EMBL" id="GAJ01356.1"/>
    </source>
</evidence>
<dbReference type="AlphaFoldDB" id="X1UN80"/>